<geneLocation type="plasmid" evidence="1 2">
    <name>AZOBR_p6</name>
</geneLocation>
<dbReference type="Proteomes" id="UP000007319">
    <property type="component" value="Plasmid AZOBR_p6"/>
</dbReference>
<accession>A0A9P1K203</accession>
<proteinExistence type="predicted"/>
<reference evidence="1 2" key="1">
    <citation type="journal article" date="2011" name="PLoS Genet.">
        <title>Azospirillum genomes reveal transition of bacteria from aquatic to terrestrial environments.</title>
        <authorList>
            <person name="Wisniewski-Dye F."/>
            <person name="Borziak K."/>
            <person name="Khalsa-Moyers G."/>
            <person name="Alexandre G."/>
            <person name="Sukharnikov L.O."/>
            <person name="Wuichet K."/>
            <person name="Hurst G.B."/>
            <person name="McDonald W.H."/>
            <person name="Robertson J.S."/>
            <person name="Barbe V."/>
            <person name="Calteau A."/>
            <person name="Rouy Z."/>
            <person name="Mangenot S."/>
            <person name="Prigent-Combaret C."/>
            <person name="Normand P."/>
            <person name="Boyer M."/>
            <person name="Siguier P."/>
            <person name="Dessaux Y."/>
            <person name="Elmerich C."/>
            <person name="Condemine G."/>
            <person name="Krishnen G."/>
            <person name="Kennedy I."/>
            <person name="Paterson A.H."/>
            <person name="Gonzalez V."/>
            <person name="Mavingui P."/>
            <person name="Zhulin I.B."/>
        </authorList>
    </citation>
    <scope>NUCLEOTIDE SEQUENCE [LARGE SCALE GENOMIC DNA]</scope>
    <source>
        <strain evidence="1 2">Sp245</strain>
    </source>
</reference>
<gene>
    <name evidence="1" type="ORF">AZOBR_p60116</name>
</gene>
<keyword evidence="2" id="KW-1185">Reference proteome</keyword>
<sequence>MSNHAGVRCRQQCYMGIWYNFSQVLNRLNCRNNISHCIYLDHKSRFYQRGIKCNSI</sequence>
<dbReference type="KEGG" id="abs:AZOBR_p60116"/>
<keyword evidence="1" id="KW-0614">Plasmid</keyword>
<evidence type="ECO:0000313" key="1">
    <source>
        <dbReference type="EMBL" id="CCD04052.1"/>
    </source>
</evidence>
<dbReference type="AlphaFoldDB" id="A0A9P1K203"/>
<dbReference type="EMBL" id="HE577333">
    <property type="protein sequence ID" value="CCD04052.1"/>
    <property type="molecule type" value="Genomic_DNA"/>
</dbReference>
<protein>
    <submittedName>
        <fullName evidence="1">Uncharacterized protein</fullName>
    </submittedName>
</protein>
<organism evidence="1 2">
    <name type="scientific">Azospirillum baldaniorum</name>
    <dbReference type="NCBI Taxonomy" id="1064539"/>
    <lineage>
        <taxon>Bacteria</taxon>
        <taxon>Pseudomonadati</taxon>
        <taxon>Pseudomonadota</taxon>
        <taxon>Alphaproteobacteria</taxon>
        <taxon>Rhodospirillales</taxon>
        <taxon>Azospirillaceae</taxon>
        <taxon>Azospirillum</taxon>
    </lineage>
</organism>
<evidence type="ECO:0000313" key="2">
    <source>
        <dbReference type="Proteomes" id="UP000007319"/>
    </source>
</evidence>
<name>A0A9P1K203_9PROT</name>